<evidence type="ECO:0000313" key="5">
    <source>
        <dbReference type="Proteomes" id="UP000823674"/>
    </source>
</evidence>
<evidence type="ECO:0000256" key="2">
    <source>
        <dbReference type="ARBA" id="ARBA00008017"/>
    </source>
</evidence>
<accession>A0ABQ7LX08</accession>
<sequence>MVFGSRVACKSLIRAILCILHMLLSSSHRILYIVNDVRYTLIWSLIAWLVVGAWEVTLEKLQTESDNQVMISIEKVFVVVALVFSTCLVKSVIANSLAAWFHVSMYGEKIVESLYYEYLLEVLTGVAAGIKCESDARTEAEKIFQNVAIDNSQFTGLEDLEQFLRKDYALKTLNIFRRTYEANEDILWTLIAALLIPLLGWGPTIYTILIITSSFVVTYFCGQPFYVGDEVEIEEVKMYADELRLMETVFKGIDKQYQYLSNFGLYDKLLKNNSRSELPAWKIDDNEIV</sequence>
<reference evidence="4 5" key="1">
    <citation type="submission" date="2021-03" db="EMBL/GenBank/DDBJ databases">
        <authorList>
            <person name="King G.J."/>
            <person name="Bancroft I."/>
            <person name="Baten A."/>
            <person name="Bloomfield J."/>
            <person name="Borpatragohain P."/>
            <person name="He Z."/>
            <person name="Irish N."/>
            <person name="Irwin J."/>
            <person name="Liu K."/>
            <person name="Mauleon R.P."/>
            <person name="Moore J."/>
            <person name="Morris R."/>
            <person name="Ostergaard L."/>
            <person name="Wang B."/>
            <person name="Wells R."/>
        </authorList>
    </citation>
    <scope>NUCLEOTIDE SEQUENCE [LARGE SCALE GENOMIC DNA]</scope>
    <source>
        <strain evidence="4">R-o-18</strain>
        <tissue evidence="4">Leaf</tissue>
    </source>
</reference>
<dbReference type="EMBL" id="JADBGQ010000007">
    <property type="protein sequence ID" value="KAG5390807.1"/>
    <property type="molecule type" value="Genomic_DNA"/>
</dbReference>
<comment type="similarity">
    <text evidence="2">Belongs to the MscS (TC 1.A.23) family.</text>
</comment>
<proteinExistence type="inferred from homology"/>
<comment type="subcellular location">
    <subcellularLocation>
        <location evidence="1">Membrane</location>
        <topology evidence="1">Multi-pass membrane protein</topology>
    </subcellularLocation>
</comment>
<dbReference type="InterPro" id="IPR016688">
    <property type="entry name" value="MscS-like_plants/fungi"/>
</dbReference>
<name>A0ABQ7LX08_BRACM</name>
<protein>
    <recommendedName>
        <fullName evidence="6">ABC transmembrane type-1 domain-containing protein</fullName>
    </recommendedName>
</protein>
<evidence type="ECO:0000256" key="1">
    <source>
        <dbReference type="ARBA" id="ARBA00004141"/>
    </source>
</evidence>
<evidence type="ECO:0000313" key="4">
    <source>
        <dbReference type="EMBL" id="KAG5390807.1"/>
    </source>
</evidence>
<keyword evidence="3" id="KW-0812">Transmembrane</keyword>
<organism evidence="4 5">
    <name type="scientific">Brassica rapa subsp. trilocularis</name>
    <dbReference type="NCBI Taxonomy" id="1813537"/>
    <lineage>
        <taxon>Eukaryota</taxon>
        <taxon>Viridiplantae</taxon>
        <taxon>Streptophyta</taxon>
        <taxon>Embryophyta</taxon>
        <taxon>Tracheophyta</taxon>
        <taxon>Spermatophyta</taxon>
        <taxon>Magnoliopsida</taxon>
        <taxon>eudicotyledons</taxon>
        <taxon>Gunneridae</taxon>
        <taxon>Pentapetalae</taxon>
        <taxon>rosids</taxon>
        <taxon>malvids</taxon>
        <taxon>Brassicales</taxon>
        <taxon>Brassicaceae</taxon>
        <taxon>Brassiceae</taxon>
        <taxon>Brassica</taxon>
    </lineage>
</organism>
<feature type="transmembrane region" description="Helical" evidence="3">
    <location>
        <begin position="186"/>
        <end position="209"/>
    </location>
</feature>
<dbReference type="PANTHER" id="PTHR31618">
    <property type="entry name" value="MECHANOSENSITIVE ION CHANNEL PROTEIN 5"/>
    <property type="match status" value="1"/>
</dbReference>
<comment type="caution">
    <text evidence="4">The sequence shown here is derived from an EMBL/GenBank/DDBJ whole genome shotgun (WGS) entry which is preliminary data.</text>
</comment>
<feature type="transmembrane region" description="Helical" evidence="3">
    <location>
        <begin position="37"/>
        <end position="56"/>
    </location>
</feature>
<gene>
    <name evidence="4" type="primary">A08p039530.1_BraROA</name>
    <name evidence="4" type="ORF">IGI04_032348</name>
</gene>
<evidence type="ECO:0008006" key="6">
    <source>
        <dbReference type="Google" id="ProtNLM"/>
    </source>
</evidence>
<keyword evidence="3" id="KW-1133">Transmembrane helix</keyword>
<feature type="transmembrane region" description="Helical" evidence="3">
    <location>
        <begin position="76"/>
        <end position="101"/>
    </location>
</feature>
<keyword evidence="3" id="KW-0472">Membrane</keyword>
<dbReference type="PANTHER" id="PTHR31618:SF1">
    <property type="entry name" value="EF-HAND DOMAIN-CONTAINING PROTEIN"/>
    <property type="match status" value="1"/>
</dbReference>
<evidence type="ECO:0000256" key="3">
    <source>
        <dbReference type="SAM" id="Phobius"/>
    </source>
</evidence>
<dbReference type="Proteomes" id="UP000823674">
    <property type="component" value="Chromosome A08"/>
</dbReference>
<keyword evidence="5" id="KW-1185">Reference proteome</keyword>